<dbReference type="AlphaFoldDB" id="B7WWK6"/>
<proteinExistence type="predicted"/>
<comment type="caution">
    <text evidence="1">The sequence shown here is derived from an EMBL/GenBank/DDBJ whole genome shotgun (WGS) entry which is preliminary data.</text>
</comment>
<sequence length="66" mass="7101">MRMLSKSARSSSGAVICNQCNVKIEVVVRLETKIGKPSCAQDKARYGCGVTALNLVTQDVFSGMFC</sequence>
<dbReference type="EMBL" id="AAUJ02000001">
    <property type="protein sequence ID" value="EED65909.1"/>
    <property type="molecule type" value="Genomic_DNA"/>
</dbReference>
<accession>B7WWK6</accession>
<reference evidence="1 2" key="1">
    <citation type="journal article" date="2004" name="Appl. Environ. Microbiol.">
        <title>Mineralization of individual congeners of linear alkylbenzenesulfonate by defined pairs of heterotrophic bacteria.</title>
        <authorList>
            <person name="Schleheck D."/>
            <person name="Knepper T.P."/>
            <person name="Fischer K."/>
            <person name="Cook A.M."/>
        </authorList>
    </citation>
    <scope>NUCLEOTIDE SEQUENCE [LARGE SCALE GENOMIC DNA]</scope>
    <source>
        <strain evidence="2">DSM 14576 / KF-1</strain>
    </source>
</reference>
<protein>
    <submittedName>
        <fullName evidence="1">Uncharacterized protein</fullName>
    </submittedName>
</protein>
<dbReference type="Proteomes" id="UP000003039">
    <property type="component" value="Unassembled WGS sequence"/>
</dbReference>
<evidence type="ECO:0000313" key="2">
    <source>
        <dbReference type="Proteomes" id="UP000003039"/>
    </source>
</evidence>
<evidence type="ECO:0000313" key="1">
    <source>
        <dbReference type="EMBL" id="EED65909.1"/>
    </source>
</evidence>
<gene>
    <name evidence="1" type="ORF">CtesDRAFT_PD0855</name>
</gene>
<organism evidence="1 2">
    <name type="scientific">Comamonas testosteroni (strain DSM 14576 / KF-1)</name>
    <name type="common">Pseudomonas testosteroni</name>
    <dbReference type="NCBI Taxonomy" id="399795"/>
    <lineage>
        <taxon>Bacteria</taxon>
        <taxon>Pseudomonadati</taxon>
        <taxon>Pseudomonadota</taxon>
        <taxon>Betaproteobacteria</taxon>
        <taxon>Burkholderiales</taxon>
        <taxon>Comamonadaceae</taxon>
        <taxon>Comamonas</taxon>
    </lineage>
</organism>
<name>B7WWK6_COMTK</name>